<dbReference type="Gene3D" id="3.40.630.40">
    <property type="entry name" value="Zn-dependent exopeptidases"/>
    <property type="match status" value="1"/>
</dbReference>
<evidence type="ECO:0000313" key="5">
    <source>
        <dbReference type="Proteomes" id="UP001595715"/>
    </source>
</evidence>
<comment type="caution">
    <text evidence="4">The sequence shown here is derived from an EMBL/GenBank/DDBJ whole genome shotgun (WGS) entry which is preliminary data.</text>
</comment>
<keyword evidence="2" id="KW-0732">Signal</keyword>
<dbReference type="InterPro" id="IPR002508">
    <property type="entry name" value="MurNAc-LAA_cat"/>
</dbReference>
<evidence type="ECO:0000313" key="4">
    <source>
        <dbReference type="EMBL" id="MFC4100097.1"/>
    </source>
</evidence>
<protein>
    <submittedName>
        <fullName evidence="4">N-acetylmuramoyl-L-alanine amidase</fullName>
    </submittedName>
</protein>
<accession>A0ABV8JYR0</accession>
<organism evidence="4 5">
    <name type="scientific">Paenibacillus xanthanilyticus</name>
    <dbReference type="NCBI Taxonomy" id="1783531"/>
    <lineage>
        <taxon>Bacteria</taxon>
        <taxon>Bacillati</taxon>
        <taxon>Bacillota</taxon>
        <taxon>Bacilli</taxon>
        <taxon>Bacillales</taxon>
        <taxon>Paenibacillaceae</taxon>
        <taxon>Paenibacillus</taxon>
    </lineage>
</organism>
<dbReference type="PANTHER" id="PTHR30404">
    <property type="entry name" value="N-ACETYLMURAMOYL-L-ALANINE AMIDASE"/>
    <property type="match status" value="1"/>
</dbReference>
<dbReference type="InterPro" id="IPR050695">
    <property type="entry name" value="N-acetylmuramoyl_amidase_3"/>
</dbReference>
<evidence type="ECO:0000256" key="2">
    <source>
        <dbReference type="SAM" id="SignalP"/>
    </source>
</evidence>
<keyword evidence="1" id="KW-0378">Hydrolase</keyword>
<dbReference type="Proteomes" id="UP001595715">
    <property type="component" value="Unassembled WGS sequence"/>
</dbReference>
<sequence>MRHHPTHRSTIVARAASLFCTLLFLLPAAAASAQAPLPEPEYKRALPAAEVLIDVGHGGVDGGTVYNGLLEKDINLAVGKKLYLLLRSSGIRAVMNRDGDYALSDDNRWHGSRSRHQRDLSQRTELSRELDTTLVVSLHVNWADDRSANGPLVFHQREGQSALLAGFIQHALNVQQNTSAWPRIGKSYFLLKTIRQPAVIVEMGFMSNPRDRALLTHPRTQLQIADAIASGVRNYILFR</sequence>
<feature type="chain" id="PRO_5045298053" evidence="2">
    <location>
        <begin position="36"/>
        <end position="239"/>
    </location>
</feature>
<dbReference type="Pfam" id="PF01520">
    <property type="entry name" value="Amidase_3"/>
    <property type="match status" value="1"/>
</dbReference>
<keyword evidence="5" id="KW-1185">Reference proteome</keyword>
<feature type="domain" description="MurNAc-LAA" evidence="3">
    <location>
        <begin position="124"/>
        <end position="233"/>
    </location>
</feature>
<feature type="signal peptide" evidence="2">
    <location>
        <begin position="1"/>
        <end position="35"/>
    </location>
</feature>
<dbReference type="PANTHER" id="PTHR30404:SF0">
    <property type="entry name" value="N-ACETYLMURAMOYL-L-ALANINE AMIDASE AMIC"/>
    <property type="match status" value="1"/>
</dbReference>
<reference evidence="5" key="1">
    <citation type="journal article" date="2019" name="Int. J. Syst. Evol. Microbiol.">
        <title>The Global Catalogue of Microorganisms (GCM) 10K type strain sequencing project: providing services to taxonomists for standard genome sequencing and annotation.</title>
        <authorList>
            <consortium name="The Broad Institute Genomics Platform"/>
            <consortium name="The Broad Institute Genome Sequencing Center for Infectious Disease"/>
            <person name="Wu L."/>
            <person name="Ma J."/>
        </authorList>
    </citation>
    <scope>NUCLEOTIDE SEQUENCE [LARGE SCALE GENOMIC DNA]</scope>
    <source>
        <strain evidence="5">IBRC-M 10987</strain>
    </source>
</reference>
<evidence type="ECO:0000256" key="1">
    <source>
        <dbReference type="ARBA" id="ARBA00022801"/>
    </source>
</evidence>
<dbReference type="RefSeq" id="WP_377718745.1">
    <property type="nucleotide sequence ID" value="NZ_JBHSAM010000020.1"/>
</dbReference>
<name>A0ABV8JYR0_9BACL</name>
<evidence type="ECO:0000259" key="3">
    <source>
        <dbReference type="SMART" id="SM00646"/>
    </source>
</evidence>
<dbReference type="CDD" id="cd02696">
    <property type="entry name" value="MurNAc-LAA"/>
    <property type="match status" value="1"/>
</dbReference>
<dbReference type="EMBL" id="JBHSAM010000020">
    <property type="protein sequence ID" value="MFC4100097.1"/>
    <property type="molecule type" value="Genomic_DNA"/>
</dbReference>
<proteinExistence type="predicted"/>
<dbReference type="SMART" id="SM00646">
    <property type="entry name" value="Ami_3"/>
    <property type="match status" value="1"/>
</dbReference>
<dbReference type="SUPFAM" id="SSF53187">
    <property type="entry name" value="Zn-dependent exopeptidases"/>
    <property type="match status" value="1"/>
</dbReference>
<gene>
    <name evidence="4" type="ORF">ACFOZ8_10525</name>
</gene>